<dbReference type="InterPro" id="IPR013106">
    <property type="entry name" value="Ig_V-set"/>
</dbReference>
<protein>
    <recommendedName>
        <fullName evidence="2">Ig-like domain-containing protein</fullName>
    </recommendedName>
</protein>
<dbReference type="Pfam" id="PF07686">
    <property type="entry name" value="V-set"/>
    <property type="match status" value="1"/>
</dbReference>
<dbReference type="InterPro" id="IPR013783">
    <property type="entry name" value="Ig-like_fold"/>
</dbReference>
<dbReference type="PROSITE" id="PS50835">
    <property type="entry name" value="IG_LIKE"/>
    <property type="match status" value="1"/>
</dbReference>
<accession>A0ABN9MS42</accession>
<evidence type="ECO:0000259" key="2">
    <source>
        <dbReference type="PROSITE" id="PS50835"/>
    </source>
</evidence>
<dbReference type="Proteomes" id="UP001176940">
    <property type="component" value="Unassembled WGS sequence"/>
</dbReference>
<proteinExistence type="predicted"/>
<gene>
    <name evidence="3" type="ORF">RIMI_LOCUS23226204</name>
</gene>
<dbReference type="EMBL" id="CAUEEQ010079433">
    <property type="protein sequence ID" value="CAJ0968602.1"/>
    <property type="molecule type" value="Genomic_DNA"/>
</dbReference>
<dbReference type="InterPro" id="IPR007110">
    <property type="entry name" value="Ig-like_dom"/>
</dbReference>
<evidence type="ECO:0000313" key="4">
    <source>
        <dbReference type="Proteomes" id="UP001176940"/>
    </source>
</evidence>
<evidence type="ECO:0000313" key="3">
    <source>
        <dbReference type="EMBL" id="CAJ0968602.1"/>
    </source>
</evidence>
<name>A0ABN9MS42_9NEOB</name>
<dbReference type="SUPFAM" id="SSF48726">
    <property type="entry name" value="Immunoglobulin"/>
    <property type="match status" value="1"/>
</dbReference>
<dbReference type="Gene3D" id="2.60.40.10">
    <property type="entry name" value="Immunoglobulins"/>
    <property type="match status" value="1"/>
</dbReference>
<organism evidence="3 4">
    <name type="scientific">Ranitomeya imitator</name>
    <name type="common">mimic poison frog</name>
    <dbReference type="NCBI Taxonomy" id="111125"/>
    <lineage>
        <taxon>Eukaryota</taxon>
        <taxon>Metazoa</taxon>
        <taxon>Chordata</taxon>
        <taxon>Craniata</taxon>
        <taxon>Vertebrata</taxon>
        <taxon>Euteleostomi</taxon>
        <taxon>Amphibia</taxon>
        <taxon>Batrachia</taxon>
        <taxon>Anura</taxon>
        <taxon>Neobatrachia</taxon>
        <taxon>Hyloidea</taxon>
        <taxon>Dendrobatidae</taxon>
        <taxon>Dendrobatinae</taxon>
        <taxon>Ranitomeya</taxon>
    </lineage>
</organism>
<dbReference type="InterPro" id="IPR003599">
    <property type="entry name" value="Ig_sub"/>
</dbReference>
<reference evidence="3" key="1">
    <citation type="submission" date="2023-07" db="EMBL/GenBank/DDBJ databases">
        <authorList>
            <person name="Stuckert A."/>
        </authorList>
    </citation>
    <scope>NUCLEOTIDE SEQUENCE</scope>
</reference>
<dbReference type="SMART" id="SM00409">
    <property type="entry name" value="IG"/>
    <property type="match status" value="1"/>
</dbReference>
<comment type="caution">
    <text evidence="3">The sequence shown here is derived from an EMBL/GenBank/DDBJ whole genome shotgun (WGS) entry which is preliminary data.</text>
</comment>
<feature type="region of interest" description="Disordered" evidence="1">
    <location>
        <begin position="1"/>
        <end position="23"/>
    </location>
</feature>
<sequence length="291" mass="31936">MKFMAPRRCDETSNTENNGAILNRRESLVPADGDTQADACSNISVNQPLAFHKLTHADLESSSSTTFSCRSIDNSFAFPMTHNPETTVAGWMKDGRVYLYPRNSLSFYAHTLIISKQVTVDLLSRSVSSWMVFQWPESIHVHDGEPVVLRCSFTLPVSPPSAASFLWSWKDVIIYEFMNIEGAKENNITHLGDPRVSLKTDLSGRSLLTIDDVTPEDSALYICAVTIHSPLPIISRRGNGTLVKVKKSSITGLVAKGLTSPLTLQNYSTSKAVLLGMRTLGNCPVCSPVCP</sequence>
<keyword evidence="4" id="KW-1185">Reference proteome</keyword>
<feature type="domain" description="Ig-like" evidence="2">
    <location>
        <begin position="101"/>
        <end position="226"/>
    </location>
</feature>
<evidence type="ECO:0000256" key="1">
    <source>
        <dbReference type="SAM" id="MobiDB-lite"/>
    </source>
</evidence>
<dbReference type="InterPro" id="IPR036179">
    <property type="entry name" value="Ig-like_dom_sf"/>
</dbReference>